<comment type="caution">
    <text evidence="2">The sequence shown here is derived from an EMBL/GenBank/DDBJ whole genome shotgun (WGS) entry which is preliminary data.</text>
</comment>
<dbReference type="Proteomes" id="UP000324222">
    <property type="component" value="Unassembled WGS sequence"/>
</dbReference>
<dbReference type="EMBL" id="VSRR010086575">
    <property type="protein sequence ID" value="MPC91095.1"/>
    <property type="molecule type" value="Genomic_DNA"/>
</dbReference>
<keyword evidence="3" id="KW-1185">Reference proteome</keyword>
<protein>
    <submittedName>
        <fullName evidence="2">Uncharacterized protein</fullName>
    </submittedName>
</protein>
<evidence type="ECO:0000313" key="2">
    <source>
        <dbReference type="EMBL" id="MPC91095.1"/>
    </source>
</evidence>
<proteinExistence type="predicted"/>
<reference evidence="2 3" key="1">
    <citation type="submission" date="2019-05" db="EMBL/GenBank/DDBJ databases">
        <title>Another draft genome of Portunus trituberculatus and its Hox gene families provides insights of decapod evolution.</title>
        <authorList>
            <person name="Jeong J.-H."/>
            <person name="Song I."/>
            <person name="Kim S."/>
            <person name="Choi T."/>
            <person name="Kim D."/>
            <person name="Ryu S."/>
            <person name="Kim W."/>
        </authorList>
    </citation>
    <scope>NUCLEOTIDE SEQUENCE [LARGE SCALE GENOMIC DNA]</scope>
    <source>
        <tissue evidence="2">Muscle</tissue>
    </source>
</reference>
<accession>A0A5B7J8T0</accession>
<dbReference type="AlphaFoldDB" id="A0A5B7J8T0"/>
<name>A0A5B7J8T0_PORTR</name>
<organism evidence="2 3">
    <name type="scientific">Portunus trituberculatus</name>
    <name type="common">Swimming crab</name>
    <name type="synonym">Neptunus trituberculatus</name>
    <dbReference type="NCBI Taxonomy" id="210409"/>
    <lineage>
        <taxon>Eukaryota</taxon>
        <taxon>Metazoa</taxon>
        <taxon>Ecdysozoa</taxon>
        <taxon>Arthropoda</taxon>
        <taxon>Crustacea</taxon>
        <taxon>Multicrustacea</taxon>
        <taxon>Malacostraca</taxon>
        <taxon>Eumalacostraca</taxon>
        <taxon>Eucarida</taxon>
        <taxon>Decapoda</taxon>
        <taxon>Pleocyemata</taxon>
        <taxon>Brachyura</taxon>
        <taxon>Eubrachyura</taxon>
        <taxon>Portunoidea</taxon>
        <taxon>Portunidae</taxon>
        <taxon>Portuninae</taxon>
        <taxon>Portunus</taxon>
    </lineage>
</organism>
<evidence type="ECO:0000256" key="1">
    <source>
        <dbReference type="SAM" id="MobiDB-lite"/>
    </source>
</evidence>
<gene>
    <name evidence="2" type="ORF">E2C01_086110</name>
</gene>
<sequence length="91" mass="9475">MGMLAKGPPARKPLPRVKKPNLHSYRGQDSNPCAWRSLRPQSTHGSSVPRRYRCGGGGGGDVSSPVNDGVVEGLSQAAPKASVPEGGRISV</sequence>
<evidence type="ECO:0000313" key="3">
    <source>
        <dbReference type="Proteomes" id="UP000324222"/>
    </source>
</evidence>
<feature type="region of interest" description="Disordered" evidence="1">
    <location>
        <begin position="1"/>
        <end position="91"/>
    </location>
</feature>